<keyword evidence="6" id="KW-1185">Reference proteome</keyword>
<feature type="region of interest" description="Disordered" evidence="2">
    <location>
        <begin position="116"/>
        <end position="170"/>
    </location>
</feature>
<feature type="compositionally biased region" description="Low complexity" evidence="2">
    <location>
        <begin position="121"/>
        <end position="170"/>
    </location>
</feature>
<dbReference type="InterPro" id="IPR052479">
    <property type="entry name" value="GPI-anchor_Adhesion_Reg"/>
</dbReference>
<evidence type="ECO:0000256" key="2">
    <source>
        <dbReference type="SAM" id="MobiDB-lite"/>
    </source>
</evidence>
<reference evidence="5 6" key="1">
    <citation type="journal article" date="2010" name="Nat. Biotechnol.">
        <title>Genome sequence of the model mushroom Schizophyllum commune.</title>
        <authorList>
            <person name="Ohm R.A."/>
            <person name="de Jong J.F."/>
            <person name="Lugones L.G."/>
            <person name="Aerts A."/>
            <person name="Kothe E."/>
            <person name="Stajich J.E."/>
            <person name="de Vries R.P."/>
            <person name="Record E."/>
            <person name="Levasseur A."/>
            <person name="Baker S.E."/>
            <person name="Bartholomew K.A."/>
            <person name="Coutinho P.M."/>
            <person name="Erdmann S."/>
            <person name="Fowler T.J."/>
            <person name="Gathman A.C."/>
            <person name="Lombard V."/>
            <person name="Henrissat B."/>
            <person name="Knabe N."/>
            <person name="Kuees U."/>
            <person name="Lilly W.W."/>
            <person name="Lindquist E."/>
            <person name="Lucas S."/>
            <person name="Magnuson J.K."/>
            <person name="Piumi F."/>
            <person name="Raudaskoski M."/>
            <person name="Salamov A."/>
            <person name="Schmutz J."/>
            <person name="Schwarze F.W.M.R."/>
            <person name="vanKuyk P.A."/>
            <person name="Horton J.S."/>
            <person name="Grigoriev I.V."/>
            <person name="Woesten H.A.B."/>
        </authorList>
    </citation>
    <scope>NUCLEOTIDE SEQUENCE [LARGE SCALE GENOMIC DNA]</scope>
    <source>
        <strain evidence="6">H4-8 / FGSC 9210</strain>
    </source>
</reference>
<evidence type="ECO:0000256" key="1">
    <source>
        <dbReference type="ARBA" id="ARBA00022729"/>
    </source>
</evidence>
<feature type="signal peptide" evidence="3">
    <location>
        <begin position="1"/>
        <end position="16"/>
    </location>
</feature>
<evidence type="ECO:0000313" key="6">
    <source>
        <dbReference type="Proteomes" id="UP000007431"/>
    </source>
</evidence>
<dbReference type="Pfam" id="PF10342">
    <property type="entry name" value="Kre9_KNH"/>
    <property type="match status" value="1"/>
</dbReference>
<dbReference type="InParanoid" id="D8PZQ8"/>
<proteinExistence type="predicted"/>
<evidence type="ECO:0000313" key="5">
    <source>
        <dbReference type="EMBL" id="EFI99483.1"/>
    </source>
</evidence>
<dbReference type="Proteomes" id="UP000007431">
    <property type="component" value="Unassembled WGS sequence"/>
</dbReference>
<dbReference type="AlphaFoldDB" id="D8PZQ8"/>
<dbReference type="HOGENOM" id="CLU_088618_3_0_1"/>
<dbReference type="OMA" id="SFDIYLV"/>
<dbReference type="InterPro" id="IPR018466">
    <property type="entry name" value="Kre9/Knh1-like_N"/>
</dbReference>
<accession>D8PZQ8</accession>
<dbReference type="EMBL" id="GL377304">
    <property type="protein sequence ID" value="EFI99483.1"/>
    <property type="molecule type" value="Genomic_DNA"/>
</dbReference>
<protein>
    <recommendedName>
        <fullName evidence="4">Yeast cell wall synthesis Kre9/Knh1-like N-terminal domain-containing protein</fullName>
    </recommendedName>
</protein>
<evidence type="ECO:0000256" key="3">
    <source>
        <dbReference type="SAM" id="SignalP"/>
    </source>
</evidence>
<keyword evidence="1 3" id="KW-0732">Signal</keyword>
<sequence length="196" mass="19584">MYAATILLALAAAVSAITITEPNSSQSWTNKGGQTVKWQAVDTDPTSFTILLTNTDRSVMPDNNQMLAAEVDSSLGETTVNAPSGGWPSGGSFRVNFVKNTTELNTILAQSDEFDIKEDTSSSSSSSSSVSSTGSKTSATSAGTATIPPTASEHNGAATTTSGSAASATNSNAADATSFGAAGLAGALAFVGAMLA</sequence>
<dbReference type="PANTHER" id="PTHR35185:SF1">
    <property type="entry name" value="UPF0619 GPI-ANCHORED MEMBRANE PROTEIN C1322.10"/>
    <property type="match status" value="1"/>
</dbReference>
<dbReference type="PANTHER" id="PTHR35185">
    <property type="entry name" value="SERINE/THREONINE-RICH PROTEIN ADG2-RELATED"/>
    <property type="match status" value="1"/>
</dbReference>
<dbReference type="OrthoDB" id="5316007at2759"/>
<dbReference type="VEuPathDB" id="FungiDB:SCHCODRAFT_02614981"/>
<feature type="domain" description="Yeast cell wall synthesis Kre9/Knh1-like N-terminal" evidence="4">
    <location>
        <begin position="22"/>
        <end position="116"/>
    </location>
</feature>
<organism evidence="6">
    <name type="scientific">Schizophyllum commune (strain H4-8 / FGSC 9210)</name>
    <name type="common">Split gill fungus</name>
    <dbReference type="NCBI Taxonomy" id="578458"/>
    <lineage>
        <taxon>Eukaryota</taxon>
        <taxon>Fungi</taxon>
        <taxon>Dikarya</taxon>
        <taxon>Basidiomycota</taxon>
        <taxon>Agaricomycotina</taxon>
        <taxon>Agaricomycetes</taxon>
        <taxon>Agaricomycetidae</taxon>
        <taxon>Agaricales</taxon>
        <taxon>Schizophyllaceae</taxon>
        <taxon>Schizophyllum</taxon>
    </lineage>
</organism>
<name>D8PZQ8_SCHCM</name>
<evidence type="ECO:0000259" key="4">
    <source>
        <dbReference type="Pfam" id="PF10342"/>
    </source>
</evidence>
<feature type="chain" id="PRO_5003120412" description="Yeast cell wall synthesis Kre9/Knh1-like N-terminal domain-containing protein" evidence="3">
    <location>
        <begin position="17"/>
        <end position="196"/>
    </location>
</feature>
<gene>
    <name evidence="5" type="ORF">SCHCODRAFT_256477</name>
</gene>
<dbReference type="eggNOG" id="ENOG502S7YR">
    <property type="taxonomic scope" value="Eukaryota"/>
</dbReference>